<evidence type="ECO:0000313" key="3">
    <source>
        <dbReference type="Proteomes" id="UP000464468"/>
    </source>
</evidence>
<sequence length="316" mass="34454">MAGEDLIGAPERQIQALDRGIDAEQPWSDAPAVIVVADRGEARALTAHLVADAGGRVVGTAPLAEGRARLDAQVRAAAVVIELDGWAGAWGLELLQWANEAARIGRVRPLICFPAALIDTVMATVTAREVELLCDPSPFDRLAALRSVLFPARERLFEQGLRHEAERLSRLSDETARIAAALADMSGALRNGAEEVADAPPRLLARHVRAMIRLRRLRGQAFSDALFADPAWDMMLDLLAARLEGVSVAVSSLCIAANVPSTTALRWIRMMTDHGLLVRRADPDDGRRIFIDLSESALVGLLRWFEQAHELGWRPH</sequence>
<dbReference type="Gene3D" id="1.10.10.10">
    <property type="entry name" value="Winged helix-like DNA-binding domain superfamily/Winged helix DNA-binding domain"/>
    <property type="match status" value="1"/>
</dbReference>
<feature type="domain" description="HTH marR-type" evidence="1">
    <location>
        <begin position="251"/>
        <end position="297"/>
    </location>
</feature>
<dbReference type="InterPro" id="IPR036390">
    <property type="entry name" value="WH_DNA-bd_sf"/>
</dbReference>
<accession>A0A7Z2S881</accession>
<dbReference type="AlphaFoldDB" id="A0A7Z2S881"/>
<dbReference type="Pfam" id="PF13463">
    <property type="entry name" value="HTH_27"/>
    <property type="match status" value="1"/>
</dbReference>
<dbReference type="RefSeq" id="WP_160593056.1">
    <property type="nucleotide sequence ID" value="NZ_CP047895.1"/>
</dbReference>
<reference evidence="2 3" key="1">
    <citation type="submission" date="2020-01" db="EMBL/GenBank/DDBJ databases">
        <title>Sphingomonas sp. C33 whole genome sequece.</title>
        <authorList>
            <person name="Park C."/>
        </authorList>
    </citation>
    <scope>NUCLEOTIDE SEQUENCE [LARGE SCALE GENOMIC DNA]</scope>
    <source>
        <strain evidence="2 3">C33</strain>
    </source>
</reference>
<gene>
    <name evidence="2" type="ORF">GVO57_10210</name>
</gene>
<dbReference type="KEGG" id="schy:GVO57_10210"/>
<evidence type="ECO:0000313" key="2">
    <source>
        <dbReference type="EMBL" id="QHL91126.1"/>
    </source>
</evidence>
<dbReference type="Proteomes" id="UP000464468">
    <property type="component" value="Chromosome"/>
</dbReference>
<keyword evidence="3" id="KW-1185">Reference proteome</keyword>
<dbReference type="GO" id="GO:0003700">
    <property type="term" value="F:DNA-binding transcription factor activity"/>
    <property type="evidence" value="ECO:0007669"/>
    <property type="project" value="InterPro"/>
</dbReference>
<dbReference type="InterPro" id="IPR000835">
    <property type="entry name" value="HTH_MarR-typ"/>
</dbReference>
<protein>
    <recommendedName>
        <fullName evidence="1">HTH marR-type domain-containing protein</fullName>
    </recommendedName>
</protein>
<organism evidence="2 3">
    <name type="scientific">Sphingomonas changnyeongensis</name>
    <dbReference type="NCBI Taxonomy" id="2698679"/>
    <lineage>
        <taxon>Bacteria</taxon>
        <taxon>Pseudomonadati</taxon>
        <taxon>Pseudomonadota</taxon>
        <taxon>Alphaproteobacteria</taxon>
        <taxon>Sphingomonadales</taxon>
        <taxon>Sphingomonadaceae</taxon>
        <taxon>Sphingomonas</taxon>
    </lineage>
</organism>
<name>A0A7Z2S881_9SPHN</name>
<dbReference type="SUPFAM" id="SSF46785">
    <property type="entry name" value="Winged helix' DNA-binding domain"/>
    <property type="match status" value="1"/>
</dbReference>
<evidence type="ECO:0000259" key="1">
    <source>
        <dbReference type="Pfam" id="PF13463"/>
    </source>
</evidence>
<proteinExistence type="predicted"/>
<dbReference type="InterPro" id="IPR036388">
    <property type="entry name" value="WH-like_DNA-bd_sf"/>
</dbReference>
<dbReference type="EMBL" id="CP047895">
    <property type="protein sequence ID" value="QHL91126.1"/>
    <property type="molecule type" value="Genomic_DNA"/>
</dbReference>